<evidence type="ECO:0000313" key="9">
    <source>
        <dbReference type="Ensembl" id="ENSPNYP00000017916.1"/>
    </source>
</evidence>
<evidence type="ECO:0000256" key="1">
    <source>
        <dbReference type="ARBA" id="ARBA00004141"/>
    </source>
</evidence>
<dbReference type="GO" id="GO:0005385">
    <property type="term" value="F:zinc ion transmembrane transporter activity"/>
    <property type="evidence" value="ECO:0007669"/>
    <property type="project" value="TreeGrafter"/>
</dbReference>
<dbReference type="RefSeq" id="XP_013767241.1">
    <property type="nucleotide sequence ID" value="XM_013911787.1"/>
</dbReference>
<feature type="compositionally biased region" description="Basic residues" evidence="6">
    <location>
        <begin position="314"/>
        <end position="325"/>
    </location>
</feature>
<feature type="compositionally biased region" description="Basic and acidic residues" evidence="6">
    <location>
        <begin position="189"/>
        <end position="273"/>
    </location>
</feature>
<feature type="transmembrane region" description="Helical" evidence="7">
    <location>
        <begin position="453"/>
        <end position="480"/>
    </location>
</feature>
<feature type="signal peptide" evidence="8">
    <location>
        <begin position="1"/>
        <end position="25"/>
    </location>
</feature>
<dbReference type="Ensembl" id="ENSPNYT00000018360.1">
    <property type="protein sequence ID" value="ENSPNYP00000017916.1"/>
    <property type="gene ID" value="ENSPNYG00000013531.1"/>
</dbReference>
<dbReference type="InterPro" id="IPR003689">
    <property type="entry name" value="ZIP"/>
</dbReference>
<dbReference type="GO" id="GO:0030003">
    <property type="term" value="P:intracellular monoatomic cation homeostasis"/>
    <property type="evidence" value="ECO:0007669"/>
    <property type="project" value="TreeGrafter"/>
</dbReference>
<dbReference type="STRING" id="303518.ENSPNYP00000017931"/>
<comment type="similarity">
    <text evidence="2">Belongs to the ZIP transporter (TC 2.A.5) family.</text>
</comment>
<feature type="chain" id="PRO_5044590371" evidence="8">
    <location>
        <begin position="26"/>
        <end position="841"/>
    </location>
</feature>
<feature type="transmembrane region" description="Helical" evidence="7">
    <location>
        <begin position="744"/>
        <end position="765"/>
    </location>
</feature>
<evidence type="ECO:0000256" key="3">
    <source>
        <dbReference type="ARBA" id="ARBA00022692"/>
    </source>
</evidence>
<keyword evidence="3 7" id="KW-0812">Transmembrane</keyword>
<dbReference type="Pfam" id="PF02535">
    <property type="entry name" value="Zip"/>
    <property type="match status" value="1"/>
</dbReference>
<dbReference type="Ensembl" id="ENSPNYT00000018376.1">
    <property type="protein sequence ID" value="ENSPNYP00000017931.1"/>
    <property type="gene ID" value="ENSPNYG00000013531.1"/>
</dbReference>
<feature type="compositionally biased region" description="Polar residues" evidence="6">
    <location>
        <begin position="299"/>
        <end position="310"/>
    </location>
</feature>
<dbReference type="PANTHER" id="PTHR12191">
    <property type="entry name" value="SOLUTE CARRIER FAMILY 39"/>
    <property type="match status" value="1"/>
</dbReference>
<evidence type="ECO:0000256" key="6">
    <source>
        <dbReference type="SAM" id="MobiDB-lite"/>
    </source>
</evidence>
<feature type="compositionally biased region" description="Basic and acidic residues" evidence="6">
    <location>
        <begin position="326"/>
        <end position="352"/>
    </location>
</feature>
<reference evidence="9" key="1">
    <citation type="submission" date="2023-09" db="UniProtKB">
        <authorList>
            <consortium name="Ensembl"/>
        </authorList>
    </citation>
    <scope>IDENTIFICATION</scope>
</reference>
<keyword evidence="5 7" id="KW-0472">Membrane</keyword>
<comment type="subcellular location">
    <subcellularLocation>
        <location evidence="1">Membrane</location>
        <topology evidence="1">Multi-pass membrane protein</topology>
    </subcellularLocation>
</comment>
<dbReference type="PANTHER" id="PTHR12191:SF14">
    <property type="entry name" value="ZINC TRANSPORTER ZIP10"/>
    <property type="match status" value="1"/>
</dbReference>
<evidence type="ECO:0000313" key="11">
    <source>
        <dbReference type="RefSeq" id="XP_013767240.1"/>
    </source>
</evidence>
<organism evidence="9">
    <name type="scientific">Pundamilia nyererei</name>
    <dbReference type="NCBI Taxonomy" id="303518"/>
    <lineage>
        <taxon>Eukaryota</taxon>
        <taxon>Metazoa</taxon>
        <taxon>Chordata</taxon>
        <taxon>Craniata</taxon>
        <taxon>Vertebrata</taxon>
        <taxon>Euteleostomi</taxon>
        <taxon>Actinopterygii</taxon>
        <taxon>Neopterygii</taxon>
        <taxon>Teleostei</taxon>
        <taxon>Neoteleostei</taxon>
        <taxon>Acanthomorphata</taxon>
        <taxon>Ovalentaria</taxon>
        <taxon>Cichlomorphae</taxon>
        <taxon>Cichliformes</taxon>
        <taxon>Cichlidae</taxon>
        <taxon>African cichlids</taxon>
        <taxon>Pseudocrenilabrinae</taxon>
        <taxon>Haplochromini</taxon>
        <taxon>Pundamilia</taxon>
    </lineage>
</organism>
<feature type="compositionally biased region" description="Polar residues" evidence="6">
    <location>
        <begin position="607"/>
        <end position="646"/>
    </location>
</feature>
<evidence type="ECO:0000256" key="5">
    <source>
        <dbReference type="ARBA" id="ARBA00023136"/>
    </source>
</evidence>
<dbReference type="RefSeq" id="XP_013767240.1">
    <property type="nucleotide sequence ID" value="XM_013911786.1"/>
</dbReference>
<feature type="region of interest" description="Disordered" evidence="6">
    <location>
        <begin position="140"/>
        <end position="273"/>
    </location>
</feature>
<evidence type="ECO:0000256" key="7">
    <source>
        <dbReference type="SAM" id="Phobius"/>
    </source>
</evidence>
<evidence type="ECO:0000313" key="10">
    <source>
        <dbReference type="Proteomes" id="UP000695023"/>
    </source>
</evidence>
<feature type="transmembrane region" description="Helical" evidence="7">
    <location>
        <begin position="812"/>
        <end position="831"/>
    </location>
</feature>
<dbReference type="GO" id="GO:0005886">
    <property type="term" value="C:plasma membrane"/>
    <property type="evidence" value="ECO:0007669"/>
    <property type="project" value="TreeGrafter"/>
</dbReference>
<dbReference type="GO" id="GO:0140410">
    <property type="term" value="F:monoatomic cation:bicarbonate symporter activity"/>
    <property type="evidence" value="ECO:0007669"/>
    <property type="project" value="TreeGrafter"/>
</dbReference>
<dbReference type="AlphaFoldDB" id="A0A3B4G8H6"/>
<dbReference type="CTD" id="57181"/>
<feature type="transmembrane region" description="Helical" evidence="7">
    <location>
        <begin position="771"/>
        <end position="792"/>
    </location>
</feature>
<dbReference type="GeneTree" id="ENSGT00940000156387"/>
<feature type="region of interest" description="Disordered" evidence="6">
    <location>
        <begin position="295"/>
        <end position="372"/>
    </location>
</feature>
<keyword evidence="4 7" id="KW-1133">Transmembrane helix</keyword>
<reference evidence="11 12" key="2">
    <citation type="submission" date="2025-04" db="UniProtKB">
        <authorList>
            <consortium name="RefSeq"/>
        </authorList>
    </citation>
    <scope>IDENTIFICATION</scope>
</reference>
<dbReference type="OrthoDB" id="200954at2759"/>
<evidence type="ECO:0000313" key="13">
    <source>
        <dbReference type="RefSeq" id="XP_013767242.1"/>
    </source>
</evidence>
<accession>A0A3B4G8H6</accession>
<evidence type="ECO:0000313" key="12">
    <source>
        <dbReference type="RefSeq" id="XP_013767241.1"/>
    </source>
</evidence>
<dbReference type="RefSeq" id="XP_013767242.1">
    <property type="nucleotide sequence ID" value="XM_013911788.1"/>
</dbReference>
<dbReference type="Ensembl" id="ENSPNYT00000018345.1">
    <property type="protein sequence ID" value="ENSPNYP00000017901.1"/>
    <property type="gene ID" value="ENSPNYG00000013531.1"/>
</dbReference>
<feature type="compositionally biased region" description="Basic residues" evidence="6">
    <location>
        <begin position="651"/>
        <end position="662"/>
    </location>
</feature>
<dbReference type="GO" id="GO:0071578">
    <property type="term" value="P:zinc ion import across plasma membrane"/>
    <property type="evidence" value="ECO:0007669"/>
    <property type="project" value="TreeGrafter"/>
</dbReference>
<evidence type="ECO:0000256" key="4">
    <source>
        <dbReference type="ARBA" id="ARBA00022989"/>
    </source>
</evidence>
<evidence type="ECO:0000256" key="2">
    <source>
        <dbReference type="ARBA" id="ARBA00006939"/>
    </source>
</evidence>
<proteinExistence type="inferred from homology"/>
<feature type="compositionally biased region" description="Basic and acidic residues" evidence="6">
    <location>
        <begin position="165"/>
        <end position="174"/>
    </location>
</feature>
<name>A0A3B4G8H6_9CICH</name>
<dbReference type="Proteomes" id="UP000695023">
    <property type="component" value="Unplaced"/>
</dbReference>
<keyword evidence="10" id="KW-1185">Reference proteome</keyword>
<feature type="transmembrane region" description="Helical" evidence="7">
    <location>
        <begin position="487"/>
        <end position="509"/>
    </location>
</feature>
<feature type="transmembrane region" description="Helical" evidence="7">
    <location>
        <begin position="539"/>
        <end position="559"/>
    </location>
</feature>
<dbReference type="GeneID" id="102194147"/>
<sequence>MRVHMHTKFCFLCVLTFLFHQCSRCHEGGHHHQHDGHHHNDHDSAHSDLQISEAPYVRGVTESPGSKSGQAGDALEEEQRFYIQQLFRRYGQEDRLDFKGFQSLLFSLGLGEVKVVGLDHEDLGHDHVAHLEVLDMLHGHSSTNAGHSHGQGHRHSHTTQMRPHQKQDSQHPHTEGVPTRCSQTTAGPAEHDHDHDHEHEHDHDHDHDHEHEHDHNHDHNHTKVEENDHQHDTHDFGDHNNHTHDEEHKHQQVNHRDLSSQPHPDHDHSDHEHDYNHIHEVHTDIGGTHLDQEKLEPSQVPQRLQPTPTENRPKKPRKPGRVRGQRGRDKTTSSHTPASDDHDHDNTHDHNHTHGHSHSHKDKREAPGALPVPTLPVSMPAGHPGGLTHQHEECLNLTQLLTYYGLNPDSLISPRQFAYLCPALLYQIDRRVCILHYEQMDVEQEAFEPASSVWVWIWGFVSITIISLLSLLGVVLVPILKQSCFKFLLTFLVALAVGTLSGDALLHLLPHSQGQHDHSKHGADQEEDMVTAFDGVWKGLTALAGIYLLFIIEHCIGMFKHYKDQRGMKKVNEEGKIGRKLSDHKLNRRSDAEWLHLKPLNEDPDSTAVSCDNSHNDTQLTELQTPDSPTNKTPLAPANLSQSPTKENGRKTKKHSHGHGHSHGGNCHSDQEMKDAGIASIAWMVIMGDGMHNFSDGLAIGAAFSANLTGGISTSVAVFCHELPHELGDFAVLLKAGMSVKQAIVYNLLSALMAYVGMLIGTAVGQYTHSVTNWIFAITAGMFLYVALVDMLPEMLHGDSEDHKRCQLGHFILQNLGMLTGFGIMLLIAIFEDRIVFDFGF</sequence>
<feature type="region of interest" description="Disordered" evidence="6">
    <location>
        <begin position="597"/>
        <end position="671"/>
    </location>
</feature>
<gene>
    <name evidence="11 12 13" type="primary">slc39a10</name>
</gene>
<protein>
    <submittedName>
        <fullName evidence="9">Solute carrier family 39 member 10</fullName>
    </submittedName>
    <submittedName>
        <fullName evidence="11 12">Zinc transporter ZIP10 isoform X1</fullName>
    </submittedName>
</protein>
<evidence type="ECO:0000256" key="8">
    <source>
        <dbReference type="SAM" id="SignalP"/>
    </source>
</evidence>
<dbReference type="InterPro" id="IPR050799">
    <property type="entry name" value="ZIP_Transporter"/>
</dbReference>
<keyword evidence="8" id="KW-0732">Signal</keyword>